<dbReference type="NCBIfam" id="NF003417">
    <property type="entry name" value="PRK04813.1"/>
    <property type="match status" value="4"/>
</dbReference>
<evidence type="ECO:0000256" key="2">
    <source>
        <dbReference type="ARBA" id="ARBA00006432"/>
    </source>
</evidence>
<dbReference type="InterPro" id="IPR029058">
    <property type="entry name" value="AB_hydrolase_fold"/>
</dbReference>
<dbReference type="Pfam" id="PF00975">
    <property type="entry name" value="Thioesterase"/>
    <property type="match status" value="1"/>
</dbReference>
<comment type="similarity">
    <text evidence="2">Belongs to the ATP-dependent AMP-binding enzyme family.</text>
</comment>
<dbReference type="SUPFAM" id="SSF56801">
    <property type="entry name" value="Acetyl-CoA synthetase-like"/>
    <property type="match status" value="4"/>
</dbReference>
<dbReference type="CDD" id="cd19534">
    <property type="entry name" value="E_NRPS"/>
    <property type="match status" value="1"/>
</dbReference>
<dbReference type="Gene3D" id="3.30.300.30">
    <property type="match status" value="4"/>
</dbReference>
<reference evidence="7 8" key="1">
    <citation type="submission" date="2016-01" db="EMBL/GenBank/DDBJ databases">
        <authorList>
            <person name="Oliw E.H."/>
        </authorList>
    </citation>
    <scope>NUCLEOTIDE SEQUENCE [LARGE SCALE GENOMIC DNA]</scope>
    <source>
        <strain evidence="7">LMG 22029</strain>
    </source>
</reference>
<dbReference type="Gene3D" id="3.40.50.12780">
    <property type="entry name" value="N-terminal domain of ligase-like"/>
    <property type="match status" value="3"/>
</dbReference>
<dbReference type="Pfam" id="PF00550">
    <property type="entry name" value="PP-binding"/>
    <property type="match status" value="4"/>
</dbReference>
<dbReference type="InterPro" id="IPR025110">
    <property type="entry name" value="AMP-bd_C"/>
</dbReference>
<dbReference type="InterPro" id="IPR001031">
    <property type="entry name" value="Thioesterase"/>
</dbReference>
<dbReference type="GO" id="GO:0031177">
    <property type="term" value="F:phosphopantetheine binding"/>
    <property type="evidence" value="ECO:0007669"/>
    <property type="project" value="InterPro"/>
</dbReference>
<dbReference type="Pfam" id="PF00668">
    <property type="entry name" value="Condensation"/>
    <property type="match status" value="6"/>
</dbReference>
<protein>
    <submittedName>
        <fullName evidence="7">Siderophore related no-ribosomal peptide synthase</fullName>
    </submittedName>
</protein>
<dbReference type="Gene3D" id="1.10.1200.10">
    <property type="entry name" value="ACP-like"/>
    <property type="match status" value="4"/>
</dbReference>
<dbReference type="SUPFAM" id="SSF52777">
    <property type="entry name" value="CoA-dependent acyltransferases"/>
    <property type="match status" value="12"/>
</dbReference>
<feature type="domain" description="Carrier" evidence="6">
    <location>
        <begin position="3656"/>
        <end position="3730"/>
    </location>
</feature>
<dbReference type="CDD" id="cd19531">
    <property type="entry name" value="LCL_NRPS-like"/>
    <property type="match status" value="2"/>
</dbReference>
<dbReference type="FunFam" id="1.10.1200.10:FF:000005">
    <property type="entry name" value="Nonribosomal peptide synthetase 1"/>
    <property type="match status" value="3"/>
</dbReference>
<keyword evidence="4" id="KW-0597">Phosphoprotein</keyword>
<evidence type="ECO:0000256" key="1">
    <source>
        <dbReference type="ARBA" id="ARBA00001957"/>
    </source>
</evidence>
<dbReference type="GO" id="GO:0003824">
    <property type="term" value="F:catalytic activity"/>
    <property type="evidence" value="ECO:0007669"/>
    <property type="project" value="InterPro"/>
</dbReference>
<dbReference type="InterPro" id="IPR010071">
    <property type="entry name" value="AA_adenyl_dom"/>
</dbReference>
<dbReference type="FunFam" id="3.40.50.12780:FF:000012">
    <property type="entry name" value="Non-ribosomal peptide synthetase"/>
    <property type="match status" value="2"/>
</dbReference>
<dbReference type="InterPro" id="IPR000873">
    <property type="entry name" value="AMP-dep_synth/lig_dom"/>
</dbReference>
<keyword evidence="3" id="KW-0596">Phosphopantetheine</keyword>
<keyword evidence="5" id="KW-0677">Repeat</keyword>
<dbReference type="PROSITE" id="PS00455">
    <property type="entry name" value="AMP_BINDING"/>
    <property type="match status" value="2"/>
</dbReference>
<dbReference type="InterPro" id="IPR006162">
    <property type="entry name" value="Ppantetheine_attach_site"/>
</dbReference>
<evidence type="ECO:0000256" key="3">
    <source>
        <dbReference type="ARBA" id="ARBA00022450"/>
    </source>
</evidence>
<gene>
    <name evidence="7" type="ORF">AWB64_04792</name>
</gene>
<comment type="cofactor">
    <cofactor evidence="1">
        <name>pantetheine 4'-phosphate</name>
        <dbReference type="ChEBI" id="CHEBI:47942"/>
    </cofactor>
</comment>
<feature type="domain" description="Carrier" evidence="6">
    <location>
        <begin position="5223"/>
        <end position="5298"/>
    </location>
</feature>
<evidence type="ECO:0000259" key="6">
    <source>
        <dbReference type="PROSITE" id="PS50075"/>
    </source>
</evidence>
<dbReference type="PROSITE" id="PS00012">
    <property type="entry name" value="PHOSPHOPANTETHEINE"/>
    <property type="match status" value="4"/>
</dbReference>
<dbReference type="Gene3D" id="3.30.559.10">
    <property type="entry name" value="Chloramphenicol acetyltransferase-like domain"/>
    <property type="match status" value="6"/>
</dbReference>
<dbReference type="CDD" id="cd05930">
    <property type="entry name" value="A_NRPS"/>
    <property type="match status" value="2"/>
</dbReference>
<evidence type="ECO:0000313" key="7">
    <source>
        <dbReference type="EMBL" id="SAL45230.1"/>
    </source>
</evidence>
<evidence type="ECO:0000256" key="4">
    <source>
        <dbReference type="ARBA" id="ARBA00022553"/>
    </source>
</evidence>
<dbReference type="EMBL" id="FCOC02000018">
    <property type="protein sequence ID" value="SAL45230.1"/>
    <property type="molecule type" value="Genomic_DNA"/>
</dbReference>
<dbReference type="PROSITE" id="PS50075">
    <property type="entry name" value="CARRIER"/>
    <property type="match status" value="4"/>
</dbReference>
<dbReference type="SUPFAM" id="SSF53474">
    <property type="entry name" value="alpha/beta-Hydrolases"/>
    <property type="match status" value="1"/>
</dbReference>
<dbReference type="CDD" id="cd19543">
    <property type="entry name" value="DCL_NRPS"/>
    <property type="match status" value="2"/>
</dbReference>
<dbReference type="OrthoDB" id="6297021at2"/>
<sequence length="5573" mass="604189">MGATRRISHRIQKMNDIAQDMLAVSRRYAELTAERRAAFRQRFTEGGHDRSDLPIVPLRERGERQPLSHAQERLWFLWKLDPHGAAYNMVGALRLSGELDVARLRAAVDALVARHASLRTRFGETDGVAWQRASTPDEPAYGWHEAQAEAEVASAQTVAVEATLQALSRAPFDLERGPLFNVTLLRVSAHEHVLHLALHHIVSDGWSQAILQRELGILYRVGQADAYGASATLDALSIDYTDYALWQREWLDGAALDAQLDWWRETLSDTHPLLELPVDRVRRGFDTTPGARVSHLLSAQTRARVAALSRELGVTLHATLLAAWDALLYRYTGQRDIRIGTPTAGRDRLETEGVVGFFVNTLVIRATLSGGDSFGALVQQVAQRVIDAQAHQDVPFARIVDALQPPRSLAHTPLFQSMFSYALETQAGALKLPGLTLAALDADTGEAKFDLMLHVVDTHEALEAQIDYAAELFDAPTIDVLLDDYVALLESVQAPTRLRDLALRAYVSIHTDHDADRAVDAGANVVDLFVGQAAARGAHAALVCEGQTLSYAQLDAWSSRVADALARHGDLTDRRVVLCARRSPALVAGLLGILKAGGAYVPVDPDYPEERIAAMLARAGATAIVTDDACLARFGERFGALPVVLPTVLVDALESADEITDESAMPQAFASRKPLDPQQLAYAIFTSGSTGEPKQVGVPHGALAAHLRAFCAAYALDADARILQFSTLSFDVATEQLLAPLVVGATVVMRGDVMWDIDTLNAVLERERITGADLPTAYWLQWLNQLPTQPLPSLNWISTGGEALPGDGLRRWKASAFGTVRFDNQYGPTEAVISSLHRTTHADDARESVVTLGHAYAGRRIAVLDEDGNAVPLGALGELCIGGEVLARGYLGAATATATSFVPDQYGAPGSRLYRTGDLVRMRRDGRVDFAGRADQQLKLRGFRIEPAEIEAVLRAHPGVREALVTLRGEGGGKRLVGYVTGRVDEVALRAWLEAALPDYMVPQAIVQLDALPLMANGKVDRAALPEPTLTLARVEATNDVERRLLAIWRAVLGRDDIGVTDHFFEAGGDSILSLQIVARARQAGLLISARQVFEHPTVARLARVAQATAAQAELAVTHDPLDLTPIQRTFFAQFPQGENHWNQVALLRVEGELDEAALRAALDAIVGAHDALRLRFAQRDGVWYQQVSDAQTCALEIFDWREYSADDDAWRAKLERAGTQLQTSLDITNGPLVRAGYFCLRGEGRLLVAIHHLAVDGVSWRVLLDDLQTAYAQAGEGRTIALAASTPWSAWVPSVQVYARGAAVQAEAAWWIDAIGEAGKVKDSTSRIFDFSNVTHTRHAETRTLHFALDVHRTRALLFDAPKAWRTNTEEVLLAAFARAMHSACATGGVLLALEGHGREVLGDQADDAVDLSRTVGWFTTRWPLWIEAYDEARAALIDAKTRRRAVPRNGLNWGLLNAYGDDATQRALGALPQPRIGFNYLGQFDAGLDGRGPFGFATESAGESIAADATVDEALSVVARVANGVLDVNLRYVPEIVGDARAQTLCEDFERSLAQLIEHASQAQPELTAADFPLSGLQQGAFEALDLDLANLEDIYPATPVQQGLLFHSALESGSGLYVNQRRLTLRGDLDRASLRGAWAHVVATHAILRTQFETRHGGDALQIVLRDVDLPFVELDWTALESQVYEAQLQQWMREDLQRGFDVERAPLLRIALFARADGVHDLVWTDHHVLLDGWSSAQLMREVADAYEALRARREPQSVAPPYRDYVQWRLQQDEGEAWWREQGERIDEPATLLEALGLNTGRALETAHADDAPLEFRLDAELSEALRDTARRHRVTLNTVLQGAWALLLARYGNRSQAAFGVTVSGRPAHLAQVENMLGLFINSLPVWIDVPGDARLSAWLEALQQHNGALRQYEHTPLSRIQQWTARSGDGLFDSLLVFENYPADAALRHGAHGIAIEQTAAFERTHVPLTLAILPDARIGVRWSADSARFERATLERLHAHFDELLTQLCAYGDCLLRDLALPSTQAFGAMPERQFMFESVISRIAAQAQAYPDAIAVSDGDKTYSYAALERWSNRIAHRLLAMGVRADECVGLCIERSAALVAGVLGILKAGAAYVPLDPTYPRERLAYMLEHSRVRRVVADAASAQQWADLLGDCEQSLADELENASASANDVAPTLALHPEQLAYVIYTSGSTGRPKGVAITHANAARLFAATDAWYGFGAQDVWPLFHAYAFDVSVWELFGCLGHGGRLVIVPYWTARDPAACHRLLAAAGVTVLNQTPSAFMPLMHVDLDSDAPLRTLRTVIFAGEKLEPASLHAWLARAGAAAPRVVNMYGITETTVHASYRPLTLADTSGESPRSVIGVPIPDLSLPILDDDLRPVVEGAAGELHVGGAGLARGYLHAPGLTAARFVPDPFGLPGRRMYKSGDLARRLPGGEPEYIGRNDFQVKVRGYRIELGEIEAALLGAPGVREAAVLARPDASGTMSLVAYVVARAAADGANDADPADQADHDTVLAGELKRWLDTRLPPHMVPSTFIALDALPLTSNGKLDRRALPQPQWQGVSAAHVEPLGGDERAIAQIWQDVLDVPRVGRDDHFFLLGGHSLLAMRVVARAREVLGRAVALPTLFTQPVLKDFVAAIMANSAVTSAAPALAEAHDRRETTAIARRPAGLARVPLTPAQQRLWFLWKLDPASAAYTINGAVKLEGVFDLDAARRALDSLVARHESLRMHIEEVDGVALQSFDAAHTWQVVDLEGASDAACFETLAVLGSQPFDLLRGPVLRVTVLRLGVQRHVLHFSMHHIVSDRWSQDIVLADFSVLYAETHAQKPGAQGQTLAPLALAFGDYAHWHAQHTDTAVLAHQLDYWRAALGDDHPVLELPFDRPRNEARGGAGAVWRIEADAALNARVAALAGRHGATPFMVLLAAWHVLLQRYSGQHDIRVGVPVAGREHGDTHALVGCFVNTLVIRAQLRGCERFAEVIDAVRASVIDAQAHQDVPFAQVVDALHPQRSLRHTPLFQAMFNYAKRERGAPTLPGLALANVDAAESTARFDLTLNASDAPDALALSFNYATDVFDEATVARLAAHYVELLDQVLADERLRIGDIALARATLARVEPRARHFTPPFVAIDEQALTQPDTVAITCEGANLRYGDLRTRSDRVAALLCATATHGDLREERVGLCVARSPALAVGLIGIMKSGAAFVPLDPTYPADRLAYMLGDAGVRRVVADPASAAQLRDVLHDCEQVLLDAMGAAIADVDAADTSETRFEVPAQLLPEQLAYAIYTSGSTGKPKGVAISHAALAEHLADFIEAYGIASSDTQLQSSTINFDVALHELLPSLMQGGRVVMRGPDMWDLAGMSRALVGEQVSFARIPTAYWQQWLRTPPARADLARLRQITVGGEALPGDALAQWRDGPLADVALDNLYGPTETTVACLHRRTTDADVHAAVVSIGEPYPSRTARVIDDAGNDVPALGLGELCIGGLTMARGYLGRPGLTAERFVPDPQGAPGARMYRSGDLCRARADGRIDFLGRLDQQVKLRGFRIEPGEIEAAAREQVGVRDAVVELRGEGAHKRLVCYFSGDAAIVTVPALRAALAARLPEHMVPGAFVMLDALPLMQNGKVDRRALPDPDAAAHAAPGDHAIAAPTNERESALLAIWQRVLGREAIGVHDNFFEIGGDSILSLQIVARAAQAGWRITPRQLFEQPTVARLAALAVAVSEGAEGVQHLAERHGPLPLTPIQADFFARYPHGESHWNQGALLSVEGTLDAAALDAAVRVLIARHDALRVRFFVDADGAWRQRVLPVGEVFASADTAFVECLDLRGEADWRAALEREGERLHRSLDLRAGPLMRAAWLRTGEREGRFFVVIHHAVVDGVSWRVLLDEFESLYASATHGDGKVADAALAAPLPWSVWVERAARYARDLPVQAEAAKWQAALAGASASLPVARDAAHGDTTLAASRLHTLRLDRALTQSLLREPARAYRLGVDDVLLAALARTIAQWSGAAGALIALEGHGREEIDAQLDLSRTIGWFTTRFPVWIDAPHIDDMDDEALSERALRAAKSRLRAIEHKGLHWGMLAHGSDDASVREVLAALPVPRIGFNYLGQTDQVLERASRFGFAGESTGAPMAATSRLKYVLDLNGAVEDGALEIGWRYSPDLIGAETVATLAQAFEDALRTLVAHCERAPSSATAEDFPLAGLDAAQLDALALALGEIEDIYPATPLQQGLLFHSLLQAGGVYMNQKRLSLRGDLNRDALAAAWRAVLERHAILRTHFEWRHGGEALQVVHQRADMPIALHDWRALDHDAYEQALVQWRANDLATPFDLRRAPLMRLNLFARADGTHDLVWTDHHALLDGWSAAQLMGEVIHGYRREIGETVAALPAATPYRDYVRWRASQPVADAWWRPQLDGLDEVALLMPSLRTGTCVAMGVHRLEQPLSASLSEALRAAAARHRVTLNTLMQAAWAALISRHANRSRVAFGVTVSGRPPELAGIAGMLGLFINSLPVWVELRAGESLDAWLVRLQQHNAELRQHEHTPLRDLQRWAAAERGQEAAALFDTLVVFENYPIDAGLREGDTGLEVSASETLERTHYALTLAVSPGDVLSINWSADAAQLDTATLERLASQYARLLAQLADPATQRVGDLRVERTVRDDDAHLQATPREHGFRSLVERFSAQAAQRPDALAVVADDAALTYAQLDVWSDRVAAHLLARGVTREVRIGVAFERSAALIAALVGVLKAGAAYVPLDPAYPRERLAYLLDDAGIACVLVDAAGAAALAPLQTARAFVLHDAGAMDSLPPAGASWRSRMSRVLPDQLAYVIYTSGSTGQPKGVGISQRSAARLFDACGDTFAFSPDDVWSMCHSYAFDFSVWEIFGALTHGARLAVAPAALTRDIEALHGWLDAQGVSVLNQTPSAFAPLMRVDEARADGFARLRVVIFGGEKLEPRALAGWAAARRARSVHGERPALVNMYGITETTVHVTLRVLEDADLAAVHGNTSRSVIGVPLDDLELHVLDSDLYAVPEGAAGELCVSGAGLARGYLGRPALTAECFVPDPFGAPGGRLYRSGDLAIHDADGEIDYVGRNDFQVKIRGHRIETGEIRTCLLDHVDVRDAAVLAVEGPDGSQRLVAWVVFDAPAAVQAEVQGDWRATLRTHLGAALPAYMVPASFTRVAALPLTSNGKLDRAALLCAADVQQEGVASEQTPIAPHTSTQQRLVAIWQRVLGVESIGLRSHFFELGGDSLSTLRVAELARTAGFEGVAIGALFAHPVLEDLAAALDAQPHATRSTQSAELMLPRNFVRLNSGGASHTLFAIHPGYGLVAGYRALAKTLDGEAEVIGIEYPAYVDAAWHFGGLGALARDYHDAIRAVQPAGPYALLGWSFGGMLAVETACLLEEDGETVAFVGLLDSSIHAEASALSLDAPTRWRDAADPEELATLAARVPDWLAQTGDEVERGQGTEAATAHSTALLETAALAQANAALALRAHWPRAPRVPLSCWWAAHDTARPAADDAARWRDVGAQLRESREVPVVHDAIAWHPQVLAEVRAQLLADSASP</sequence>
<dbReference type="Proteomes" id="UP000054893">
    <property type="component" value="Unassembled WGS sequence"/>
</dbReference>
<organism evidence="7 8">
    <name type="scientific">Caballeronia sordidicola</name>
    <name type="common">Burkholderia sordidicola</name>
    <dbReference type="NCBI Taxonomy" id="196367"/>
    <lineage>
        <taxon>Bacteria</taxon>
        <taxon>Pseudomonadati</taxon>
        <taxon>Pseudomonadota</taxon>
        <taxon>Betaproteobacteria</taxon>
        <taxon>Burkholderiales</taxon>
        <taxon>Burkholderiaceae</taxon>
        <taxon>Caballeronia</taxon>
    </lineage>
</organism>
<dbReference type="GO" id="GO:0043041">
    <property type="term" value="P:amino acid activation for nonribosomal peptide biosynthetic process"/>
    <property type="evidence" value="ECO:0007669"/>
    <property type="project" value="TreeGrafter"/>
</dbReference>
<dbReference type="FunFam" id="3.30.300.30:FF:000010">
    <property type="entry name" value="Enterobactin synthetase component F"/>
    <property type="match status" value="2"/>
</dbReference>
<dbReference type="NCBIfam" id="TIGR01720">
    <property type="entry name" value="NRPS-para261"/>
    <property type="match status" value="2"/>
</dbReference>
<dbReference type="Gene3D" id="3.40.50.980">
    <property type="match status" value="2"/>
</dbReference>
<dbReference type="InterPro" id="IPR042099">
    <property type="entry name" value="ANL_N_sf"/>
</dbReference>
<dbReference type="InterPro" id="IPR009081">
    <property type="entry name" value="PP-bd_ACP"/>
</dbReference>
<dbReference type="CDD" id="cd17643">
    <property type="entry name" value="A_NRPS_Cytc1-like"/>
    <property type="match status" value="2"/>
</dbReference>
<proteinExistence type="inferred from homology"/>
<feature type="domain" description="Carrier" evidence="6">
    <location>
        <begin position="1036"/>
        <end position="1110"/>
    </location>
</feature>
<dbReference type="PANTHER" id="PTHR45527">
    <property type="entry name" value="NONRIBOSOMAL PEPTIDE SYNTHETASE"/>
    <property type="match status" value="1"/>
</dbReference>
<dbReference type="Gene3D" id="3.40.50.1820">
    <property type="entry name" value="alpha/beta hydrolase"/>
    <property type="match status" value="1"/>
</dbReference>
<dbReference type="InterPro" id="IPR020806">
    <property type="entry name" value="PKS_PP-bd"/>
</dbReference>
<dbReference type="GO" id="GO:0044550">
    <property type="term" value="P:secondary metabolite biosynthetic process"/>
    <property type="evidence" value="ECO:0007669"/>
    <property type="project" value="UniProtKB-ARBA"/>
</dbReference>
<dbReference type="InterPro" id="IPR045851">
    <property type="entry name" value="AMP-bd_C_sf"/>
</dbReference>
<dbReference type="SMART" id="SM00823">
    <property type="entry name" value="PKS_PP"/>
    <property type="match status" value="4"/>
</dbReference>
<dbReference type="InterPro" id="IPR010060">
    <property type="entry name" value="NRPS_synth"/>
</dbReference>
<dbReference type="NCBIfam" id="TIGR01733">
    <property type="entry name" value="AA-adenyl-dom"/>
    <property type="match status" value="4"/>
</dbReference>
<name>A0A158HNH5_CABSO</name>
<evidence type="ECO:0000313" key="8">
    <source>
        <dbReference type="Proteomes" id="UP000054893"/>
    </source>
</evidence>
<dbReference type="Pfam" id="PF13193">
    <property type="entry name" value="AMP-binding_C"/>
    <property type="match status" value="3"/>
</dbReference>
<dbReference type="GO" id="GO:0005737">
    <property type="term" value="C:cytoplasm"/>
    <property type="evidence" value="ECO:0007669"/>
    <property type="project" value="TreeGrafter"/>
</dbReference>
<dbReference type="InterPro" id="IPR036736">
    <property type="entry name" value="ACP-like_sf"/>
</dbReference>
<dbReference type="FunFam" id="3.30.300.30:FF:000015">
    <property type="entry name" value="Nonribosomal peptide synthase SidD"/>
    <property type="match status" value="1"/>
</dbReference>
<dbReference type="FunFam" id="3.40.50.980:FF:000001">
    <property type="entry name" value="Non-ribosomal peptide synthetase"/>
    <property type="match status" value="2"/>
</dbReference>
<dbReference type="InterPro" id="IPR001242">
    <property type="entry name" value="Condensation_dom"/>
</dbReference>
<accession>A0A158HNH5</accession>
<dbReference type="InterPro" id="IPR023213">
    <property type="entry name" value="CAT-like_dom_sf"/>
</dbReference>
<evidence type="ECO:0000256" key="5">
    <source>
        <dbReference type="ARBA" id="ARBA00022737"/>
    </source>
</evidence>
<dbReference type="Gene3D" id="3.30.559.30">
    <property type="entry name" value="Nonribosomal peptide synthetase, condensation domain"/>
    <property type="match status" value="6"/>
</dbReference>
<dbReference type="SUPFAM" id="SSF47336">
    <property type="entry name" value="ACP-like"/>
    <property type="match status" value="4"/>
</dbReference>
<dbReference type="InterPro" id="IPR020845">
    <property type="entry name" value="AMP-binding_CS"/>
</dbReference>
<feature type="domain" description="Carrier" evidence="6">
    <location>
        <begin position="2578"/>
        <end position="2653"/>
    </location>
</feature>
<dbReference type="PANTHER" id="PTHR45527:SF1">
    <property type="entry name" value="FATTY ACID SYNTHASE"/>
    <property type="match status" value="1"/>
</dbReference>
<dbReference type="Gene3D" id="2.30.38.10">
    <property type="entry name" value="Luciferase, Domain 3"/>
    <property type="match status" value="1"/>
</dbReference>
<dbReference type="Pfam" id="PF00501">
    <property type="entry name" value="AMP-binding"/>
    <property type="match status" value="4"/>
</dbReference>